<keyword evidence="1" id="KW-0812">Transmembrane</keyword>
<gene>
    <name evidence="2" type="ORF">XELAEV_18030055mg</name>
</gene>
<keyword evidence="1" id="KW-0472">Membrane</keyword>
<evidence type="ECO:0000313" key="2">
    <source>
        <dbReference type="EMBL" id="OCT78963.1"/>
    </source>
</evidence>
<organism evidence="2 3">
    <name type="scientific">Xenopus laevis</name>
    <name type="common">African clawed frog</name>
    <dbReference type="NCBI Taxonomy" id="8355"/>
    <lineage>
        <taxon>Eukaryota</taxon>
        <taxon>Metazoa</taxon>
        <taxon>Chordata</taxon>
        <taxon>Craniata</taxon>
        <taxon>Vertebrata</taxon>
        <taxon>Euteleostomi</taxon>
        <taxon>Amphibia</taxon>
        <taxon>Batrachia</taxon>
        <taxon>Anura</taxon>
        <taxon>Pipoidea</taxon>
        <taxon>Pipidae</taxon>
        <taxon>Xenopodinae</taxon>
        <taxon>Xenopus</taxon>
        <taxon>Xenopus</taxon>
    </lineage>
</organism>
<dbReference type="AlphaFoldDB" id="A0A974HID1"/>
<dbReference type="EMBL" id="CM004475">
    <property type="protein sequence ID" value="OCT78963.1"/>
    <property type="molecule type" value="Genomic_DNA"/>
</dbReference>
<proteinExistence type="predicted"/>
<dbReference type="Proteomes" id="UP000694892">
    <property type="component" value="Chromosome 5S"/>
</dbReference>
<sequence length="52" mass="6136">MQMHSLNDLLYLNIAFTLYIYIYICFSKTFRPNVCFTACNNCLLIAVAQLFY</sequence>
<name>A0A974HID1_XENLA</name>
<reference evidence="3" key="1">
    <citation type="journal article" date="2016" name="Nature">
        <title>Genome evolution in the allotetraploid frog Xenopus laevis.</title>
        <authorList>
            <person name="Session A.M."/>
            <person name="Uno Y."/>
            <person name="Kwon T."/>
            <person name="Chapman J.A."/>
            <person name="Toyoda A."/>
            <person name="Takahashi S."/>
            <person name="Fukui A."/>
            <person name="Hikosaka A."/>
            <person name="Suzuki A."/>
            <person name="Kondo M."/>
            <person name="van Heeringen S.J."/>
            <person name="Quigley I."/>
            <person name="Heinz S."/>
            <person name="Ogino H."/>
            <person name="Ochi H."/>
            <person name="Hellsten U."/>
            <person name="Lyons J.B."/>
            <person name="Simakov O."/>
            <person name="Putnam N."/>
            <person name="Stites J."/>
            <person name="Kuroki Y."/>
            <person name="Tanaka T."/>
            <person name="Michiue T."/>
            <person name="Watanabe M."/>
            <person name="Bogdanovic O."/>
            <person name="Lister R."/>
            <person name="Georgiou G."/>
            <person name="Paranjpe S.S."/>
            <person name="van Kruijsbergen I."/>
            <person name="Shu S."/>
            <person name="Carlson J."/>
            <person name="Kinoshita T."/>
            <person name="Ohta Y."/>
            <person name="Mawaribuchi S."/>
            <person name="Jenkins J."/>
            <person name="Grimwood J."/>
            <person name="Schmutz J."/>
            <person name="Mitros T."/>
            <person name="Mozaffari S.V."/>
            <person name="Suzuki Y."/>
            <person name="Haramoto Y."/>
            <person name="Yamamoto T.S."/>
            <person name="Takagi C."/>
            <person name="Heald R."/>
            <person name="Miller K."/>
            <person name="Haudenschild C."/>
            <person name="Kitzman J."/>
            <person name="Nakayama T."/>
            <person name="Izutsu Y."/>
            <person name="Robert J."/>
            <person name="Fortriede J."/>
            <person name="Burns K."/>
            <person name="Lotay V."/>
            <person name="Karimi K."/>
            <person name="Yasuoka Y."/>
            <person name="Dichmann D.S."/>
            <person name="Flajnik M.F."/>
            <person name="Houston D.W."/>
            <person name="Shendure J."/>
            <person name="DuPasquier L."/>
            <person name="Vize P.D."/>
            <person name="Zorn A.M."/>
            <person name="Ito M."/>
            <person name="Marcotte E.M."/>
            <person name="Wallingford J.B."/>
            <person name="Ito Y."/>
            <person name="Asashima M."/>
            <person name="Ueno N."/>
            <person name="Matsuda Y."/>
            <person name="Veenstra G.J."/>
            <person name="Fujiyama A."/>
            <person name="Harland R.M."/>
            <person name="Taira M."/>
            <person name="Rokhsar D.S."/>
        </authorList>
    </citation>
    <scope>NUCLEOTIDE SEQUENCE [LARGE SCALE GENOMIC DNA]</scope>
    <source>
        <strain evidence="3">J</strain>
    </source>
</reference>
<evidence type="ECO:0000256" key="1">
    <source>
        <dbReference type="SAM" id="Phobius"/>
    </source>
</evidence>
<feature type="transmembrane region" description="Helical" evidence="1">
    <location>
        <begin position="6"/>
        <end position="26"/>
    </location>
</feature>
<protein>
    <submittedName>
        <fullName evidence="2">Uncharacterized protein</fullName>
    </submittedName>
</protein>
<accession>A0A974HID1</accession>
<keyword evidence="1" id="KW-1133">Transmembrane helix</keyword>
<evidence type="ECO:0000313" key="3">
    <source>
        <dbReference type="Proteomes" id="UP000694892"/>
    </source>
</evidence>